<keyword evidence="17" id="KW-1185">Reference proteome</keyword>
<keyword evidence="8 14" id="KW-0645">Protease</keyword>
<comment type="similarity">
    <text evidence="4 14">Belongs to the peptidase M7 family.</text>
</comment>
<evidence type="ECO:0000256" key="1">
    <source>
        <dbReference type="ARBA" id="ARBA00000612"/>
    </source>
</evidence>
<protein>
    <recommendedName>
        <fullName evidence="6 14">Extracellular small neutral protease</fullName>
        <ecNumber evidence="5 14">3.4.24.77</ecNumber>
    </recommendedName>
</protein>
<dbReference type="PRINTS" id="PR00787">
    <property type="entry name" value="NEUTRALPTASE"/>
</dbReference>
<keyword evidence="14" id="KW-0732">Signal</keyword>
<evidence type="ECO:0000313" key="17">
    <source>
        <dbReference type="Proteomes" id="UP000653644"/>
    </source>
</evidence>
<organism evidence="16 17">
    <name type="scientific">Streptomyces canarius</name>
    <dbReference type="NCBI Taxonomy" id="285453"/>
    <lineage>
        <taxon>Bacteria</taxon>
        <taxon>Bacillati</taxon>
        <taxon>Actinomycetota</taxon>
        <taxon>Actinomycetes</taxon>
        <taxon>Kitasatosporales</taxon>
        <taxon>Streptomycetaceae</taxon>
        <taxon>Streptomyces</taxon>
    </lineage>
</organism>
<feature type="region of interest" description="Disordered" evidence="15">
    <location>
        <begin position="213"/>
        <end position="254"/>
    </location>
</feature>
<evidence type="ECO:0000256" key="11">
    <source>
        <dbReference type="ARBA" id="ARBA00022833"/>
    </source>
</evidence>
<evidence type="ECO:0000256" key="13">
    <source>
        <dbReference type="ARBA" id="ARBA00023157"/>
    </source>
</evidence>
<evidence type="ECO:0000313" key="16">
    <source>
        <dbReference type="EMBL" id="GHA13967.1"/>
    </source>
</evidence>
<evidence type="ECO:0000256" key="5">
    <source>
        <dbReference type="ARBA" id="ARBA00012325"/>
    </source>
</evidence>
<sequence>MKFSRPSPRLLSLALGLGLASSALGAAVPASAEPAATPPASAGTSVARYDGSAEEAVNNKAFFEAVLKSVAEKRAAQPGAQAVTLYYDASKAPSFRSQIASAASIWNSSESNVKLEEATSGADFSYYEGNDPRGSHADTNGHGRGYVFLDYAQNQQNDSIRVVTHETGHVLGLPDDYSGPCSELMSGGSPGPSCTNRYPNSTERARVDQLWATGLAQAPGTGDQPAGDPSAAPPVRIVTPGNGPWRPIHSTPWS</sequence>
<feature type="chain" id="PRO_5045016825" description="Extracellular small neutral protease" evidence="14">
    <location>
        <begin position="27"/>
        <end position="254"/>
    </location>
</feature>
<keyword evidence="11 14" id="KW-0862">Zinc</keyword>
<keyword evidence="9 14" id="KW-0479">Metal-binding</keyword>
<evidence type="ECO:0000256" key="10">
    <source>
        <dbReference type="ARBA" id="ARBA00022801"/>
    </source>
</evidence>
<keyword evidence="7 14" id="KW-0964">Secreted</keyword>
<reference evidence="17" key="1">
    <citation type="journal article" date="2019" name="Int. J. Syst. Evol. Microbiol.">
        <title>The Global Catalogue of Microorganisms (GCM) 10K type strain sequencing project: providing services to taxonomists for standard genome sequencing and annotation.</title>
        <authorList>
            <consortium name="The Broad Institute Genomics Platform"/>
            <consortium name="The Broad Institute Genome Sequencing Center for Infectious Disease"/>
            <person name="Wu L."/>
            <person name="Ma J."/>
        </authorList>
    </citation>
    <scope>NUCLEOTIDE SEQUENCE [LARGE SCALE GENOMIC DNA]</scope>
    <source>
        <strain evidence="17">JCM 4733</strain>
    </source>
</reference>
<dbReference type="Pfam" id="PF02031">
    <property type="entry name" value="Peptidase_M7"/>
    <property type="match status" value="1"/>
</dbReference>
<keyword evidence="10 14" id="KW-0378">Hydrolase</keyword>
<evidence type="ECO:0000256" key="4">
    <source>
        <dbReference type="ARBA" id="ARBA00006571"/>
    </source>
</evidence>
<evidence type="ECO:0000256" key="9">
    <source>
        <dbReference type="ARBA" id="ARBA00022723"/>
    </source>
</evidence>
<comment type="catalytic activity">
    <reaction evidence="1 14">
        <text>Hydrolyzes proteins with a preference for Tyr or Phe in the P1' position. Has no action on amino-acid p-nitroanilides.</text>
        <dbReference type="EC" id="3.4.24.77"/>
    </reaction>
</comment>
<name>A0ABQ3CHN6_9ACTN</name>
<dbReference type="EC" id="3.4.24.77" evidence="5 14"/>
<dbReference type="RefSeq" id="WP_189884121.1">
    <property type="nucleotide sequence ID" value="NZ_BMVN01000005.1"/>
</dbReference>
<comment type="caution">
    <text evidence="16">The sequence shown here is derived from an EMBL/GenBank/DDBJ whole genome shotgun (WGS) entry which is preliminary data.</text>
</comment>
<dbReference type="NCBIfam" id="NF033628">
    <property type="entry name" value="snapalysin"/>
    <property type="match status" value="1"/>
</dbReference>
<evidence type="ECO:0000256" key="15">
    <source>
        <dbReference type="SAM" id="MobiDB-lite"/>
    </source>
</evidence>
<dbReference type="SUPFAM" id="SSF55486">
    <property type="entry name" value="Metalloproteases ('zincins'), catalytic domain"/>
    <property type="match status" value="1"/>
</dbReference>
<dbReference type="EMBL" id="BMVN01000005">
    <property type="protein sequence ID" value="GHA13967.1"/>
    <property type="molecule type" value="Genomic_DNA"/>
</dbReference>
<comment type="cofactor">
    <cofactor evidence="2 14">
        <name>Zn(2+)</name>
        <dbReference type="ChEBI" id="CHEBI:29105"/>
    </cofactor>
</comment>
<dbReference type="PIRSF" id="PIRSF016573">
    <property type="entry name" value="Peptidase_M7"/>
    <property type="match status" value="1"/>
</dbReference>
<keyword evidence="12 14" id="KW-0482">Metalloprotease</keyword>
<proteinExistence type="inferred from homology"/>
<evidence type="ECO:0000256" key="3">
    <source>
        <dbReference type="ARBA" id="ARBA00004613"/>
    </source>
</evidence>
<evidence type="ECO:0000256" key="8">
    <source>
        <dbReference type="ARBA" id="ARBA00022670"/>
    </source>
</evidence>
<dbReference type="Proteomes" id="UP000653644">
    <property type="component" value="Unassembled WGS sequence"/>
</dbReference>
<dbReference type="InterPro" id="IPR000013">
    <property type="entry name" value="Peptidase_M7"/>
</dbReference>
<evidence type="ECO:0000256" key="12">
    <source>
        <dbReference type="ARBA" id="ARBA00023049"/>
    </source>
</evidence>
<feature type="signal peptide" evidence="14">
    <location>
        <begin position="1"/>
        <end position="26"/>
    </location>
</feature>
<evidence type="ECO:0000256" key="7">
    <source>
        <dbReference type="ARBA" id="ARBA00022525"/>
    </source>
</evidence>
<gene>
    <name evidence="16" type="ORF">GCM10010345_18100</name>
</gene>
<evidence type="ECO:0000256" key="14">
    <source>
        <dbReference type="PIRNR" id="PIRNR016573"/>
    </source>
</evidence>
<accession>A0ABQ3CHN6</accession>
<evidence type="ECO:0000256" key="6">
    <source>
        <dbReference type="ARBA" id="ARBA00019129"/>
    </source>
</evidence>
<comment type="subcellular location">
    <subcellularLocation>
        <location evidence="3 14">Secreted</location>
    </subcellularLocation>
</comment>
<dbReference type="Gene3D" id="3.40.390.10">
    <property type="entry name" value="Collagenase (Catalytic Domain)"/>
    <property type="match status" value="1"/>
</dbReference>
<keyword evidence="13" id="KW-1015">Disulfide bond</keyword>
<dbReference type="InterPro" id="IPR024079">
    <property type="entry name" value="MetalloPept_cat_dom_sf"/>
</dbReference>
<evidence type="ECO:0000256" key="2">
    <source>
        <dbReference type="ARBA" id="ARBA00001947"/>
    </source>
</evidence>